<organism evidence="4 5">
    <name type="scientific">Longibaculum muris</name>
    <dbReference type="NCBI Taxonomy" id="1796628"/>
    <lineage>
        <taxon>Bacteria</taxon>
        <taxon>Bacillati</taxon>
        <taxon>Bacillota</taxon>
        <taxon>Erysipelotrichia</taxon>
        <taxon>Erysipelotrichales</taxon>
        <taxon>Coprobacillaceae</taxon>
        <taxon>Longibaculum</taxon>
    </lineage>
</organism>
<protein>
    <submittedName>
        <fullName evidence="4">TetR family transcriptional regulator</fullName>
    </submittedName>
</protein>
<dbReference type="PANTHER" id="PTHR43479">
    <property type="entry name" value="ACREF/ENVCD OPERON REPRESSOR-RELATED"/>
    <property type="match status" value="1"/>
</dbReference>
<feature type="domain" description="HTH tetR-type" evidence="3">
    <location>
        <begin position="9"/>
        <end position="69"/>
    </location>
</feature>
<proteinExistence type="predicted"/>
<sequence length="197" mass="23634">MNKNDLRYLKTEKNIINSFLECVDDLGFEKTRISDICHKAMISRNTFYAHYEDKYALLNDIISQLEKEMMESYQDKIMIDIMHNDAKQAVTWCFHEVNENRYLIQILLKCSKDKMKTVLYNVFMNHPIDILMKDYHCNLDNIKIKLNQTYIADAWIGYLEVWLNHYDEISMNDAIDFMVKLCEHPIQIYFQQLVHSI</sequence>
<dbReference type="RefSeq" id="WP_066448950.1">
    <property type="nucleotide sequence ID" value="NZ_JANKBF010000001.1"/>
</dbReference>
<gene>
    <name evidence="4" type="ORF">EDD60_10386</name>
</gene>
<dbReference type="EMBL" id="SMCQ01000003">
    <property type="protein sequence ID" value="TCW01631.1"/>
    <property type="molecule type" value="Genomic_DNA"/>
</dbReference>
<dbReference type="PANTHER" id="PTHR43479:SF7">
    <property type="entry name" value="TETR-FAMILY TRANSCRIPTIONAL REGULATOR"/>
    <property type="match status" value="1"/>
</dbReference>
<dbReference type="Proteomes" id="UP000295515">
    <property type="component" value="Unassembled WGS sequence"/>
</dbReference>
<dbReference type="SUPFAM" id="SSF46689">
    <property type="entry name" value="Homeodomain-like"/>
    <property type="match status" value="1"/>
</dbReference>
<evidence type="ECO:0000259" key="3">
    <source>
        <dbReference type="PROSITE" id="PS50977"/>
    </source>
</evidence>
<evidence type="ECO:0000313" key="5">
    <source>
        <dbReference type="Proteomes" id="UP000295515"/>
    </source>
</evidence>
<reference evidence="4 5" key="1">
    <citation type="submission" date="2019-03" db="EMBL/GenBank/DDBJ databases">
        <title>Genomic Encyclopedia of Type Strains, Phase IV (KMG-IV): sequencing the most valuable type-strain genomes for metagenomic binning, comparative biology and taxonomic classification.</title>
        <authorList>
            <person name="Goeker M."/>
        </authorList>
    </citation>
    <scope>NUCLEOTIDE SEQUENCE [LARGE SCALE GENOMIC DNA]</scope>
    <source>
        <strain evidence="4 5">DSM 29487</strain>
    </source>
</reference>
<name>A0A4R3Z939_9FIRM</name>
<dbReference type="Pfam" id="PF00440">
    <property type="entry name" value="TetR_N"/>
    <property type="match status" value="1"/>
</dbReference>
<dbReference type="InterPro" id="IPR001647">
    <property type="entry name" value="HTH_TetR"/>
</dbReference>
<evidence type="ECO:0000256" key="1">
    <source>
        <dbReference type="ARBA" id="ARBA00023125"/>
    </source>
</evidence>
<keyword evidence="5" id="KW-1185">Reference proteome</keyword>
<comment type="caution">
    <text evidence="4">The sequence shown here is derived from an EMBL/GenBank/DDBJ whole genome shotgun (WGS) entry which is preliminary data.</text>
</comment>
<evidence type="ECO:0000313" key="4">
    <source>
        <dbReference type="EMBL" id="TCW01631.1"/>
    </source>
</evidence>
<accession>A0A4R3Z939</accession>
<dbReference type="Gene3D" id="1.10.357.10">
    <property type="entry name" value="Tetracycline Repressor, domain 2"/>
    <property type="match status" value="1"/>
</dbReference>
<feature type="DNA-binding region" description="H-T-H motif" evidence="2">
    <location>
        <begin position="32"/>
        <end position="51"/>
    </location>
</feature>
<dbReference type="InterPro" id="IPR050624">
    <property type="entry name" value="HTH-type_Tx_Regulator"/>
</dbReference>
<dbReference type="GO" id="GO:0003677">
    <property type="term" value="F:DNA binding"/>
    <property type="evidence" value="ECO:0007669"/>
    <property type="project" value="UniProtKB-UniRule"/>
</dbReference>
<evidence type="ECO:0000256" key="2">
    <source>
        <dbReference type="PROSITE-ProRule" id="PRU00335"/>
    </source>
</evidence>
<dbReference type="GeneID" id="98914571"/>
<dbReference type="AlphaFoldDB" id="A0A4R3Z939"/>
<dbReference type="InterPro" id="IPR009057">
    <property type="entry name" value="Homeodomain-like_sf"/>
</dbReference>
<keyword evidence="1 2" id="KW-0238">DNA-binding</keyword>
<dbReference type="PROSITE" id="PS50977">
    <property type="entry name" value="HTH_TETR_2"/>
    <property type="match status" value="1"/>
</dbReference>